<gene>
    <name evidence="2" type="ORF">DY218_31920</name>
</gene>
<name>A0A372LVF3_9ACTN</name>
<dbReference type="InterPro" id="IPR014718">
    <property type="entry name" value="GH-type_carb-bd"/>
</dbReference>
<dbReference type="InterPro" id="IPR008183">
    <property type="entry name" value="Aldose_1/G6P_1-epimerase"/>
</dbReference>
<keyword evidence="3" id="KW-1185">Reference proteome</keyword>
<dbReference type="OrthoDB" id="4739604at2"/>
<dbReference type="EMBL" id="QUAK01000234">
    <property type="protein sequence ID" value="RFU82648.1"/>
    <property type="molecule type" value="Genomic_DNA"/>
</dbReference>
<dbReference type="Gene3D" id="2.70.98.10">
    <property type="match status" value="1"/>
</dbReference>
<dbReference type="CDD" id="cd09022">
    <property type="entry name" value="Aldose_epim_Ec_YihR"/>
    <property type="match status" value="1"/>
</dbReference>
<protein>
    <submittedName>
        <fullName evidence="2">Aldose epimerase</fullName>
    </submittedName>
</protein>
<evidence type="ECO:0000256" key="1">
    <source>
        <dbReference type="SAM" id="MobiDB-lite"/>
    </source>
</evidence>
<evidence type="ECO:0000313" key="3">
    <source>
        <dbReference type="Proteomes" id="UP000263094"/>
    </source>
</evidence>
<sequence length="336" mass="36474">MLGSPRGLGHRSVRETAHPYPHHRSRTSEDTVLSHRTFLPRSGEQLTLRAGPYRATVTTVGATLRELDHADRPLILRFDADEPAPAAHGQLLAPWPNRLPDGRYAFDGHTLGLALDEQEPPSALHGLVRWETWTVAERAADRVRLTLLLGARPGYPWPLELTAAYALDPDEGLRVTVTARNAGGHRAPYGLGAHPYLTAGSPLGDCTLEVPAGRALYPDARLRPDGPPRQLAGTSEDFRTARPVGDTVLNHSYTDLVRDIDGRTRVTLRSPDGPGVTLWADARHPWLQLYTADHFGRPGLAVEPMTCPPGALASGDDLAVLAPGDQHTATWGIRTA</sequence>
<dbReference type="GO" id="GO:0033499">
    <property type="term" value="P:galactose catabolic process via UDP-galactose, Leloir pathway"/>
    <property type="evidence" value="ECO:0007669"/>
    <property type="project" value="TreeGrafter"/>
</dbReference>
<dbReference type="Pfam" id="PF01263">
    <property type="entry name" value="Aldose_epim"/>
    <property type="match status" value="1"/>
</dbReference>
<accession>A0A372LVF3</accession>
<feature type="region of interest" description="Disordered" evidence="1">
    <location>
        <begin position="1"/>
        <end position="31"/>
    </location>
</feature>
<dbReference type="SUPFAM" id="SSF74650">
    <property type="entry name" value="Galactose mutarotase-like"/>
    <property type="match status" value="1"/>
</dbReference>
<dbReference type="InterPro" id="IPR037480">
    <property type="entry name" value="YihR-like"/>
</dbReference>
<comment type="caution">
    <text evidence="2">The sequence shown here is derived from an EMBL/GenBank/DDBJ whole genome shotgun (WGS) entry which is preliminary data.</text>
</comment>
<dbReference type="Proteomes" id="UP000263094">
    <property type="component" value="Unassembled WGS sequence"/>
</dbReference>
<proteinExistence type="predicted"/>
<evidence type="ECO:0000313" key="2">
    <source>
        <dbReference type="EMBL" id="RFU82648.1"/>
    </source>
</evidence>
<dbReference type="InterPro" id="IPR011013">
    <property type="entry name" value="Gal_mutarotase_sf_dom"/>
</dbReference>
<organism evidence="2 3">
    <name type="scientific">Streptomyces triticagri</name>
    <dbReference type="NCBI Taxonomy" id="2293568"/>
    <lineage>
        <taxon>Bacteria</taxon>
        <taxon>Bacillati</taxon>
        <taxon>Actinomycetota</taxon>
        <taxon>Actinomycetes</taxon>
        <taxon>Kitasatosporales</taxon>
        <taxon>Streptomycetaceae</taxon>
        <taxon>Streptomyces</taxon>
    </lineage>
</organism>
<dbReference type="PANTHER" id="PTHR10091:SF0">
    <property type="entry name" value="GALACTOSE MUTAROTASE"/>
    <property type="match status" value="1"/>
</dbReference>
<dbReference type="PANTHER" id="PTHR10091">
    <property type="entry name" value="ALDOSE-1-EPIMERASE"/>
    <property type="match status" value="1"/>
</dbReference>
<dbReference type="GO" id="GO:0006006">
    <property type="term" value="P:glucose metabolic process"/>
    <property type="evidence" value="ECO:0007669"/>
    <property type="project" value="TreeGrafter"/>
</dbReference>
<reference evidence="2 3" key="1">
    <citation type="submission" date="2018-08" db="EMBL/GenBank/DDBJ databases">
        <title>Isolation, diversity and antifungal activity of Actinobacteria from wheat.</title>
        <authorList>
            <person name="Han C."/>
        </authorList>
    </citation>
    <scope>NUCLEOTIDE SEQUENCE [LARGE SCALE GENOMIC DNA]</scope>
    <source>
        <strain evidence="2 3">NEAU-YY421</strain>
    </source>
</reference>
<dbReference type="GO" id="GO:0030246">
    <property type="term" value="F:carbohydrate binding"/>
    <property type="evidence" value="ECO:0007669"/>
    <property type="project" value="InterPro"/>
</dbReference>
<dbReference type="AlphaFoldDB" id="A0A372LVF3"/>
<dbReference type="GO" id="GO:0004034">
    <property type="term" value="F:aldose 1-epimerase activity"/>
    <property type="evidence" value="ECO:0007669"/>
    <property type="project" value="TreeGrafter"/>
</dbReference>